<accession>A0A382YEX4</accession>
<dbReference type="EMBL" id="UINC01175304">
    <property type="protein sequence ID" value="SVD81857.1"/>
    <property type="molecule type" value="Genomic_DNA"/>
</dbReference>
<name>A0A382YEX4_9ZZZZ</name>
<gene>
    <name evidence="1" type="ORF">METZ01_LOCUS434711</name>
</gene>
<dbReference type="AlphaFoldDB" id="A0A382YEX4"/>
<feature type="non-terminal residue" evidence="1">
    <location>
        <position position="68"/>
    </location>
</feature>
<organism evidence="1">
    <name type="scientific">marine metagenome</name>
    <dbReference type="NCBI Taxonomy" id="408172"/>
    <lineage>
        <taxon>unclassified sequences</taxon>
        <taxon>metagenomes</taxon>
        <taxon>ecological metagenomes</taxon>
    </lineage>
</organism>
<reference evidence="1" key="1">
    <citation type="submission" date="2018-05" db="EMBL/GenBank/DDBJ databases">
        <authorList>
            <person name="Lanie J.A."/>
            <person name="Ng W.-L."/>
            <person name="Kazmierczak K.M."/>
            <person name="Andrzejewski T.M."/>
            <person name="Davidsen T.M."/>
            <person name="Wayne K.J."/>
            <person name="Tettelin H."/>
            <person name="Glass J.I."/>
            <person name="Rusch D."/>
            <person name="Podicherti R."/>
            <person name="Tsui H.-C.T."/>
            <person name="Winkler M.E."/>
        </authorList>
    </citation>
    <scope>NUCLEOTIDE SEQUENCE</scope>
</reference>
<evidence type="ECO:0000313" key="1">
    <source>
        <dbReference type="EMBL" id="SVD81857.1"/>
    </source>
</evidence>
<protein>
    <submittedName>
        <fullName evidence="1">Uncharacterized protein</fullName>
    </submittedName>
</protein>
<proteinExistence type="predicted"/>
<sequence length="68" mass="7466">MKQLICYLFIAGVTSHSGLTAAQSKPAPKATDREKIERAIRLQLKKPTGILTAADYKKVKRLDLQALG</sequence>